<evidence type="ECO:0000313" key="2">
    <source>
        <dbReference type="Proteomes" id="UP001382935"/>
    </source>
</evidence>
<gene>
    <name evidence="1" type="ORF">V6R86_03915</name>
</gene>
<proteinExistence type="predicted"/>
<accession>A0ABZ2G1J3</accession>
<name>A0ABZ2G1J3_9SPHN</name>
<reference evidence="1 2" key="1">
    <citation type="submission" date="2024-02" db="EMBL/GenBank/DDBJ databases">
        <title>Full genome sequence of Sphingomonas kaistensis.</title>
        <authorList>
            <person name="Poletto B.L."/>
            <person name="Silva G."/>
            <person name="Galante D."/>
            <person name="Campos K.R."/>
            <person name="Santos M.B.N."/>
            <person name="Sacchi C.T."/>
        </authorList>
    </citation>
    <scope>NUCLEOTIDE SEQUENCE [LARGE SCALE GENOMIC DNA]</scope>
    <source>
        <strain evidence="1 2">MA4R</strain>
    </source>
</reference>
<dbReference type="EMBL" id="CP145607">
    <property type="protein sequence ID" value="WWM69858.1"/>
    <property type="molecule type" value="Genomic_DNA"/>
</dbReference>
<evidence type="ECO:0000313" key="1">
    <source>
        <dbReference type="EMBL" id="WWM69858.1"/>
    </source>
</evidence>
<protein>
    <submittedName>
        <fullName evidence="1">DUF3572 domain-containing protein</fullName>
    </submittedName>
</protein>
<dbReference type="InterPro" id="IPR021955">
    <property type="entry name" value="DUF3572"/>
</dbReference>
<organism evidence="1 2">
    <name type="scientific">Sphingomonas kaistensis</name>
    <dbReference type="NCBI Taxonomy" id="298708"/>
    <lineage>
        <taxon>Bacteria</taxon>
        <taxon>Pseudomonadati</taxon>
        <taxon>Pseudomonadota</taxon>
        <taxon>Alphaproteobacteria</taxon>
        <taxon>Sphingomonadales</taxon>
        <taxon>Sphingomonadaceae</taxon>
        <taxon>Sphingomonas</taxon>
    </lineage>
</organism>
<dbReference type="RefSeq" id="WP_338502293.1">
    <property type="nucleotide sequence ID" value="NZ_CP145607.1"/>
</dbReference>
<dbReference type="Pfam" id="PF12096">
    <property type="entry name" value="DUF3572"/>
    <property type="match status" value="1"/>
</dbReference>
<keyword evidence="2" id="KW-1185">Reference proteome</keyword>
<sequence length="91" mass="9741">MMMRPIPNDADSITVALQALAVSLGDEARASRLLSLTGLSVDDLRHRAAEPEVLVAVLRFLEDHEPDLLAVADALGMKPQELVAARIALDA</sequence>
<dbReference type="Proteomes" id="UP001382935">
    <property type="component" value="Chromosome"/>
</dbReference>